<evidence type="ECO:0000256" key="6">
    <source>
        <dbReference type="ARBA" id="ARBA00022737"/>
    </source>
</evidence>
<dbReference type="AlphaFoldDB" id="A0A0P8BJ43"/>
<dbReference type="PANTHER" id="PTHR21248:SF22">
    <property type="entry name" value="PHOSPHOLIPASE D"/>
    <property type="match status" value="1"/>
</dbReference>
<evidence type="ECO:0000256" key="3">
    <source>
        <dbReference type="ARBA" id="ARBA00022516"/>
    </source>
</evidence>
<dbReference type="InterPro" id="IPR022924">
    <property type="entry name" value="Cardiolipin_synthase"/>
</dbReference>
<evidence type="ECO:0000256" key="7">
    <source>
        <dbReference type="ARBA" id="ARBA00022989"/>
    </source>
</evidence>
<proteinExistence type="predicted"/>
<comment type="subcellular location">
    <subcellularLocation>
        <location evidence="1">Cell membrane</location>
    </subcellularLocation>
</comment>
<dbReference type="FunFam" id="3.30.870.10:FF:000014">
    <property type="entry name" value="Cardiolipin synthase"/>
    <property type="match status" value="1"/>
</dbReference>
<dbReference type="PATRIC" id="fig|1666911.3.peg.1345"/>
<evidence type="ECO:0000256" key="5">
    <source>
        <dbReference type="ARBA" id="ARBA00022692"/>
    </source>
</evidence>
<dbReference type="EC" id="2.7.8.-" evidence="12"/>
<evidence type="ECO:0000256" key="8">
    <source>
        <dbReference type="ARBA" id="ARBA00023098"/>
    </source>
</evidence>
<keyword evidence="7 13" id="KW-1133">Transmembrane helix</keyword>
<organism evidence="15 16">
    <name type="scientific">Phormidesmis priestleyi Ana</name>
    <dbReference type="NCBI Taxonomy" id="1666911"/>
    <lineage>
        <taxon>Bacteria</taxon>
        <taxon>Bacillati</taxon>
        <taxon>Cyanobacteriota</taxon>
        <taxon>Cyanophyceae</taxon>
        <taxon>Leptolyngbyales</taxon>
        <taxon>Leptolyngbyaceae</taxon>
        <taxon>Phormidesmis</taxon>
    </lineage>
</organism>
<dbReference type="Pfam" id="PF13091">
    <property type="entry name" value="PLDc_2"/>
    <property type="match status" value="2"/>
</dbReference>
<evidence type="ECO:0000256" key="9">
    <source>
        <dbReference type="ARBA" id="ARBA00023136"/>
    </source>
</evidence>
<keyword evidence="6" id="KW-0677">Repeat</keyword>
<gene>
    <name evidence="15" type="primary">cls-2</name>
    <name evidence="15" type="ORF">HLUCCA11_17725</name>
</gene>
<keyword evidence="11" id="KW-1208">Phospholipid metabolism</keyword>
<feature type="domain" description="PLD phosphodiesterase" evidence="14">
    <location>
        <begin position="394"/>
        <end position="424"/>
    </location>
</feature>
<sequence length="498" mass="55794">MVISTATLLSLFSTLSVLIHLLGIVNAAHAVLYVQSSRGAIAWSLSLITLPWVSIPLYWILGKNKFKGYSEALQRAYKEHQGLVRHAYGNILALAATLPDELATIGQLAETLTALPFTSHNDILLLVNGAQTYPKMLAAIASATDYILLQSYILHDDDIGNIFKAALIAKAKEGVRIYLLTDGIGSRKLPRTYLNALRQHGIVVNSFRSTKGIRSRFQVNFRNHRKILIADGKIGLVGGLNIGDEYLGKDPKLGDWRDTHIQVKGPVVQCLQKSFLSDWYWATKDMLEVSWVIDTDKRNRHTAFVLATGPADPIPTCTLFFLELINRAQTRLWIASPYFVPSASVLNALKLAAIRGVDVRIILPNRPDHYLVYLCSFSYYEELQKTGIRLYRYQPGFMHQKVILCDGETFAIAGVGTVNLDNRSFVLNFEVMTFAIDWTAHQGNSLQNKNHPTFIQNVEKMLLDDFKVSRLIDLSSYQKKSFGFKLAARVSRLLAPVL</sequence>
<keyword evidence="2" id="KW-1003">Cell membrane</keyword>
<keyword evidence="8" id="KW-0443">Lipid metabolism</keyword>
<dbReference type="Proteomes" id="UP000050465">
    <property type="component" value="Unassembled WGS sequence"/>
</dbReference>
<keyword evidence="9 13" id="KW-0472">Membrane</keyword>
<keyword evidence="3" id="KW-0444">Lipid biosynthesis</keyword>
<dbReference type="InterPro" id="IPR001736">
    <property type="entry name" value="PLipase_D/transphosphatidylase"/>
</dbReference>
<keyword evidence="5 13" id="KW-0812">Transmembrane</keyword>
<name>A0A0P8BJ43_9CYAN</name>
<evidence type="ECO:0000256" key="2">
    <source>
        <dbReference type="ARBA" id="ARBA00022475"/>
    </source>
</evidence>
<dbReference type="InterPro" id="IPR025202">
    <property type="entry name" value="PLD-like_dom"/>
</dbReference>
<dbReference type="CDD" id="cd09155">
    <property type="entry name" value="PLDc_PaCLS_like_1"/>
    <property type="match status" value="1"/>
</dbReference>
<keyword evidence="10" id="KW-0594">Phospholipid biosynthesis</keyword>
<dbReference type="Gene3D" id="3.30.870.10">
    <property type="entry name" value="Endonuclease Chain A"/>
    <property type="match status" value="2"/>
</dbReference>
<evidence type="ECO:0000256" key="4">
    <source>
        <dbReference type="ARBA" id="ARBA00022679"/>
    </source>
</evidence>
<evidence type="ECO:0000256" key="13">
    <source>
        <dbReference type="SAM" id="Phobius"/>
    </source>
</evidence>
<evidence type="ECO:0000259" key="14">
    <source>
        <dbReference type="PROSITE" id="PS50035"/>
    </source>
</evidence>
<evidence type="ECO:0000256" key="1">
    <source>
        <dbReference type="ARBA" id="ARBA00004236"/>
    </source>
</evidence>
<evidence type="ECO:0000313" key="16">
    <source>
        <dbReference type="Proteomes" id="UP000050465"/>
    </source>
</evidence>
<evidence type="ECO:0000256" key="10">
    <source>
        <dbReference type="ARBA" id="ARBA00023209"/>
    </source>
</evidence>
<dbReference type="GO" id="GO:0008808">
    <property type="term" value="F:cardiolipin synthase activity"/>
    <property type="evidence" value="ECO:0007669"/>
    <property type="project" value="UniProtKB-UniRule"/>
</dbReference>
<dbReference type="SUPFAM" id="SSF56024">
    <property type="entry name" value="Phospholipase D/nuclease"/>
    <property type="match status" value="2"/>
</dbReference>
<protein>
    <recommendedName>
        <fullName evidence="12">Cardiolipin synthase</fullName>
        <ecNumber evidence="12">2.7.8.-</ecNumber>
    </recommendedName>
</protein>
<evidence type="ECO:0000256" key="11">
    <source>
        <dbReference type="ARBA" id="ARBA00023264"/>
    </source>
</evidence>
<dbReference type="PROSITE" id="PS50035">
    <property type="entry name" value="PLD"/>
    <property type="match status" value="2"/>
</dbReference>
<feature type="domain" description="PLD phosphodiesterase" evidence="14">
    <location>
        <begin position="219"/>
        <end position="246"/>
    </location>
</feature>
<keyword evidence="4 15" id="KW-0808">Transferase</keyword>
<accession>A0A0P8BJ43</accession>
<comment type="caution">
    <text evidence="15">The sequence shown here is derived from an EMBL/GenBank/DDBJ whole genome shotgun (WGS) entry which is preliminary data.</text>
</comment>
<dbReference type="GO" id="GO:0032049">
    <property type="term" value="P:cardiolipin biosynthetic process"/>
    <property type="evidence" value="ECO:0007669"/>
    <property type="project" value="UniProtKB-UniRule"/>
</dbReference>
<dbReference type="STRING" id="1666911.HLUCCA11_17725"/>
<evidence type="ECO:0000256" key="12">
    <source>
        <dbReference type="NCBIfam" id="TIGR04265"/>
    </source>
</evidence>
<evidence type="ECO:0000313" key="15">
    <source>
        <dbReference type="EMBL" id="KPQ33713.1"/>
    </source>
</evidence>
<reference evidence="15 16" key="1">
    <citation type="submission" date="2015-09" db="EMBL/GenBank/DDBJ databases">
        <title>Identification and resolution of microdiversity through metagenomic sequencing of parallel consortia.</title>
        <authorList>
            <person name="Nelson W.C."/>
            <person name="Romine M.F."/>
            <person name="Lindemann S.R."/>
        </authorList>
    </citation>
    <scope>NUCLEOTIDE SEQUENCE [LARGE SCALE GENOMIC DNA]</scope>
    <source>
        <strain evidence="15">Ana</strain>
    </source>
</reference>
<dbReference type="EMBL" id="LJZR01000028">
    <property type="protein sequence ID" value="KPQ33713.1"/>
    <property type="molecule type" value="Genomic_DNA"/>
</dbReference>
<dbReference type="PANTHER" id="PTHR21248">
    <property type="entry name" value="CARDIOLIPIN SYNTHASE"/>
    <property type="match status" value="1"/>
</dbReference>
<dbReference type="NCBIfam" id="TIGR04265">
    <property type="entry name" value="bac_cardiolipin"/>
    <property type="match status" value="1"/>
</dbReference>
<feature type="transmembrane region" description="Helical" evidence="13">
    <location>
        <begin position="40"/>
        <end position="61"/>
    </location>
</feature>
<dbReference type="SMART" id="SM00155">
    <property type="entry name" value="PLDc"/>
    <property type="match status" value="2"/>
</dbReference>
<dbReference type="GO" id="GO:0005886">
    <property type="term" value="C:plasma membrane"/>
    <property type="evidence" value="ECO:0007669"/>
    <property type="project" value="UniProtKB-SubCell"/>
</dbReference>